<proteinExistence type="predicted"/>
<dbReference type="Proteomes" id="UP000189067">
    <property type="component" value="Unassembled WGS sequence"/>
</dbReference>
<protein>
    <submittedName>
        <fullName evidence="2">Uncharacterized protein</fullName>
    </submittedName>
</protein>
<accession>A0AAX0K0H5</accession>
<dbReference type="EMBL" id="MTJY01000051">
    <property type="protein sequence ID" value="ONN73799.1"/>
    <property type="molecule type" value="Genomic_DNA"/>
</dbReference>
<comment type="caution">
    <text evidence="2">The sequence shown here is derived from an EMBL/GenBank/DDBJ whole genome shotgun (WGS) entry which is preliminary data.</text>
</comment>
<reference evidence="2 3" key="1">
    <citation type="submission" date="2017-01" db="EMBL/GenBank/DDBJ databases">
        <title>In silico prediction, in vitro antibacterial spectrum and physicochemical properties of a putative bacteriocin produced by Lactobacillus rhamnosus strain L156.4.</title>
        <authorList>
            <person name="Silveira A.M."/>
            <person name="Monteiro A.S."/>
            <person name="Santos V.L."/>
            <person name="Nicoli J.R."/>
            <person name="Azevedo V."/>
            <person name="Soares S.C."/>
            <person name="Castro-Oliveira L."/>
            <person name="Dias-Souza M.V."/>
            <person name="Nardi R.M."/>
        </authorList>
    </citation>
    <scope>NUCLEOTIDE SEQUENCE [LARGE SCALE GENOMIC DNA]</scope>
    <source>
        <strain evidence="2 3">L156.4</strain>
    </source>
</reference>
<evidence type="ECO:0000313" key="3">
    <source>
        <dbReference type="Proteomes" id="UP000189067"/>
    </source>
</evidence>
<evidence type="ECO:0000256" key="1">
    <source>
        <dbReference type="SAM" id="Phobius"/>
    </source>
</evidence>
<gene>
    <name evidence="2" type="ORF">BWR10_12960</name>
</gene>
<evidence type="ECO:0000313" key="2">
    <source>
        <dbReference type="EMBL" id="ONN73799.1"/>
    </source>
</evidence>
<keyword evidence="1" id="KW-0812">Transmembrane</keyword>
<dbReference type="AlphaFoldDB" id="A0AAX0K0H5"/>
<keyword evidence="1" id="KW-1133">Transmembrane helix</keyword>
<organism evidence="2 3">
    <name type="scientific">Lacticaseibacillus rhamnosus</name>
    <name type="common">Lactobacillus rhamnosus</name>
    <dbReference type="NCBI Taxonomy" id="47715"/>
    <lineage>
        <taxon>Bacteria</taxon>
        <taxon>Bacillati</taxon>
        <taxon>Bacillota</taxon>
        <taxon>Bacilli</taxon>
        <taxon>Lactobacillales</taxon>
        <taxon>Lactobacillaceae</taxon>
        <taxon>Lacticaseibacillus</taxon>
    </lineage>
</organism>
<name>A0AAX0K0H5_LACRH</name>
<sequence>MGRVGGLKRNLYIRALVAMVNVGVFGWKTATGKRYSFFGQFGSFTLLSITRSQSQQSAHKDLEPKWPKSVLMDGKLQQGQKCSFFGNSVVLFCFL</sequence>
<keyword evidence="1" id="KW-0472">Membrane</keyword>
<feature type="transmembrane region" description="Helical" evidence="1">
    <location>
        <begin position="12"/>
        <end position="30"/>
    </location>
</feature>